<feature type="transmembrane region" description="Helical" evidence="1">
    <location>
        <begin position="37"/>
        <end position="57"/>
    </location>
</feature>
<sequence>MDDNSKFILVAILGLVISVPIWYTILPSEQFSLDLFFNPSLIFWLIFGFLSLIFGFYSRSEE</sequence>
<reference evidence="2 3" key="1">
    <citation type="submission" date="2016-10" db="EMBL/GenBank/DDBJ databases">
        <authorList>
            <person name="Varghese N."/>
            <person name="Submissions S."/>
        </authorList>
    </citation>
    <scope>NUCLEOTIDE SEQUENCE [LARGE SCALE GENOMIC DNA]</scope>
    <source>
        <strain evidence="2 3">CGMCC 1.6377</strain>
    </source>
</reference>
<dbReference type="AlphaFoldDB" id="A0A1I3B0L7"/>
<proteinExistence type="predicted"/>
<keyword evidence="3" id="KW-1185">Reference proteome</keyword>
<feature type="transmembrane region" description="Helical" evidence="1">
    <location>
        <begin position="7"/>
        <end position="25"/>
    </location>
</feature>
<name>A0A1I3B0L7_9EURY</name>
<gene>
    <name evidence="2" type="ORF">SAMN04488066_108115</name>
</gene>
<organism evidence="2 3">
    <name type="scientific">Halorubrum aquaticum</name>
    <dbReference type="NCBI Taxonomy" id="387340"/>
    <lineage>
        <taxon>Archaea</taxon>
        <taxon>Methanobacteriati</taxon>
        <taxon>Methanobacteriota</taxon>
        <taxon>Stenosarchaea group</taxon>
        <taxon>Halobacteria</taxon>
        <taxon>Halobacteriales</taxon>
        <taxon>Haloferacaceae</taxon>
        <taxon>Halorubrum</taxon>
    </lineage>
</organism>
<evidence type="ECO:0000313" key="3">
    <source>
        <dbReference type="Proteomes" id="UP000323537"/>
    </source>
</evidence>
<keyword evidence="1" id="KW-0812">Transmembrane</keyword>
<keyword evidence="1" id="KW-0472">Membrane</keyword>
<evidence type="ECO:0000256" key="1">
    <source>
        <dbReference type="SAM" id="Phobius"/>
    </source>
</evidence>
<protein>
    <submittedName>
        <fullName evidence="2">Uncharacterized protein</fullName>
    </submittedName>
</protein>
<accession>A0A1I3B0L7</accession>
<dbReference type="EMBL" id="FOPZ01000008">
    <property type="protein sequence ID" value="SFH55833.1"/>
    <property type="molecule type" value="Genomic_DNA"/>
</dbReference>
<evidence type="ECO:0000313" key="2">
    <source>
        <dbReference type="EMBL" id="SFH55833.1"/>
    </source>
</evidence>
<dbReference type="Proteomes" id="UP000323537">
    <property type="component" value="Unassembled WGS sequence"/>
</dbReference>
<keyword evidence="1" id="KW-1133">Transmembrane helix</keyword>